<organism evidence="2">
    <name type="scientific">viral metagenome</name>
    <dbReference type="NCBI Taxonomy" id="1070528"/>
    <lineage>
        <taxon>unclassified sequences</taxon>
        <taxon>metagenomes</taxon>
        <taxon>organismal metagenomes</taxon>
    </lineage>
</organism>
<dbReference type="Gene3D" id="3.60.21.10">
    <property type="match status" value="1"/>
</dbReference>
<evidence type="ECO:0000313" key="2">
    <source>
        <dbReference type="EMBL" id="QHU03331.1"/>
    </source>
</evidence>
<dbReference type="GO" id="GO:0016787">
    <property type="term" value="F:hydrolase activity"/>
    <property type="evidence" value="ECO:0007669"/>
    <property type="project" value="InterPro"/>
</dbReference>
<dbReference type="PANTHER" id="PTHR46546">
    <property type="entry name" value="SHEWANELLA-LIKE PROTEIN PHOSPHATASE 1"/>
    <property type="match status" value="1"/>
</dbReference>
<feature type="domain" description="Calcineurin-like phosphoesterase" evidence="1">
    <location>
        <begin position="32"/>
        <end position="213"/>
    </location>
</feature>
<dbReference type="PANTHER" id="PTHR46546:SF4">
    <property type="entry name" value="SHEWANELLA-LIKE PROTEIN PHOSPHATASE 1"/>
    <property type="match status" value="1"/>
</dbReference>
<sequence>MNNLVDRRLNHYLNNNYTCNIDSNDTFTGVKRIIVIGDIHGDFKILIRCLKKAKVINNSLDWIGGKTHVVQLGDILDGGGRGTDFHTQPMEEFKIYEYLNNLNDRAKVYGGAVHYLIGNHELMNLAGDFRYVHKTHLINNDVRKKLFKPGGHIANMLACHSHGILKINDWLFCHAGLLPEHLANNNIKSLNNLVKKVLRGQKSIETLNNSEENLLFSKDSFFWNRFYANNEDKCTVLNKTLDILDAKKGGMVVGHTPHYNITSQCRQKLWFADVGLSGAFDNTMFNKVQVLEIKNGIPRVI</sequence>
<accession>A0A6C0JEM8</accession>
<dbReference type="EMBL" id="MN740374">
    <property type="protein sequence ID" value="QHU03331.1"/>
    <property type="molecule type" value="Genomic_DNA"/>
</dbReference>
<dbReference type="SUPFAM" id="SSF56300">
    <property type="entry name" value="Metallo-dependent phosphatases"/>
    <property type="match status" value="1"/>
</dbReference>
<dbReference type="Pfam" id="PF00149">
    <property type="entry name" value="Metallophos"/>
    <property type="match status" value="1"/>
</dbReference>
<reference evidence="2" key="1">
    <citation type="journal article" date="2020" name="Nature">
        <title>Giant virus diversity and host interactions through global metagenomics.</title>
        <authorList>
            <person name="Schulz F."/>
            <person name="Roux S."/>
            <person name="Paez-Espino D."/>
            <person name="Jungbluth S."/>
            <person name="Walsh D.A."/>
            <person name="Denef V.J."/>
            <person name="McMahon K.D."/>
            <person name="Konstantinidis K.T."/>
            <person name="Eloe-Fadrosh E.A."/>
            <person name="Kyrpides N.C."/>
            <person name="Woyke T."/>
        </authorList>
    </citation>
    <scope>NUCLEOTIDE SEQUENCE</scope>
    <source>
        <strain evidence="2">GVMAG-M-3300026093-6</strain>
    </source>
</reference>
<name>A0A6C0JEM8_9ZZZZ</name>
<evidence type="ECO:0000259" key="1">
    <source>
        <dbReference type="Pfam" id="PF00149"/>
    </source>
</evidence>
<proteinExistence type="predicted"/>
<protein>
    <recommendedName>
        <fullName evidence="1">Calcineurin-like phosphoesterase domain-containing protein</fullName>
    </recommendedName>
</protein>
<dbReference type="InterPro" id="IPR004843">
    <property type="entry name" value="Calcineurin-like_PHP"/>
</dbReference>
<dbReference type="InterPro" id="IPR029052">
    <property type="entry name" value="Metallo-depent_PP-like"/>
</dbReference>
<dbReference type="AlphaFoldDB" id="A0A6C0JEM8"/>